<comment type="caution">
    <text evidence="2">The sequence shown here is derived from an EMBL/GenBank/DDBJ whole genome shotgun (WGS) entry which is preliminary data.</text>
</comment>
<dbReference type="Proteomes" id="UP000298327">
    <property type="component" value="Unassembled WGS sequence"/>
</dbReference>
<proteinExistence type="predicted"/>
<organism evidence="2 3">
    <name type="scientific">Dentipellis fragilis</name>
    <dbReference type="NCBI Taxonomy" id="205917"/>
    <lineage>
        <taxon>Eukaryota</taxon>
        <taxon>Fungi</taxon>
        <taxon>Dikarya</taxon>
        <taxon>Basidiomycota</taxon>
        <taxon>Agaricomycotina</taxon>
        <taxon>Agaricomycetes</taxon>
        <taxon>Russulales</taxon>
        <taxon>Hericiaceae</taxon>
        <taxon>Dentipellis</taxon>
    </lineage>
</organism>
<dbReference type="AlphaFoldDB" id="A0A4Y9XK06"/>
<reference evidence="2 3" key="1">
    <citation type="submission" date="2019-02" db="EMBL/GenBank/DDBJ databases">
        <title>Genome sequencing of the rare red list fungi Dentipellis fragilis.</title>
        <authorList>
            <person name="Buettner E."/>
            <person name="Kellner H."/>
        </authorList>
    </citation>
    <scope>NUCLEOTIDE SEQUENCE [LARGE SCALE GENOMIC DNA]</scope>
    <source>
        <strain evidence="2 3">DSM 105465</strain>
    </source>
</reference>
<feature type="region of interest" description="Disordered" evidence="1">
    <location>
        <begin position="1"/>
        <end position="36"/>
    </location>
</feature>
<evidence type="ECO:0000313" key="2">
    <source>
        <dbReference type="EMBL" id="TFY50270.1"/>
    </source>
</evidence>
<name>A0A4Y9XK06_9AGAM</name>
<gene>
    <name evidence="2" type="ORF">EVG20_g11620</name>
</gene>
<evidence type="ECO:0000313" key="3">
    <source>
        <dbReference type="Proteomes" id="UP000298327"/>
    </source>
</evidence>
<keyword evidence="3" id="KW-1185">Reference proteome</keyword>
<feature type="compositionally biased region" description="Basic and acidic residues" evidence="1">
    <location>
        <begin position="1"/>
        <end position="14"/>
    </location>
</feature>
<feature type="compositionally biased region" description="Basic and acidic residues" evidence="1">
    <location>
        <begin position="22"/>
        <end position="34"/>
    </location>
</feature>
<protein>
    <submittedName>
        <fullName evidence="2">Uncharacterized protein</fullName>
    </submittedName>
</protein>
<sequence>MPQRKIRIDIRDPGGRQLLQRRQGEHAAEPDGSRRVLGTAVGEVARAQLRRLRLVEAGPAEVRSGQVRSSAEK</sequence>
<evidence type="ECO:0000256" key="1">
    <source>
        <dbReference type="SAM" id="MobiDB-lite"/>
    </source>
</evidence>
<dbReference type="EMBL" id="SEOQ01001912">
    <property type="protein sequence ID" value="TFY50270.1"/>
    <property type="molecule type" value="Genomic_DNA"/>
</dbReference>
<accession>A0A4Y9XK06</accession>